<dbReference type="GeneID" id="64972038"/>
<dbReference type="PANTHER" id="PTHR43476">
    <property type="entry name" value="3-(3-HYDROXY-PHENYL)PROPIONATE/3-HYDROXYCINNAMIC ACID HYDROXYLASE"/>
    <property type="match status" value="1"/>
</dbReference>
<dbReference type="GO" id="GO:0008688">
    <property type="term" value="F:3-(3-hydroxyphenyl)propionate hydroxylase activity"/>
    <property type="evidence" value="ECO:0007669"/>
    <property type="project" value="TreeGrafter"/>
</dbReference>
<evidence type="ECO:0000313" key="6">
    <source>
        <dbReference type="Proteomes" id="UP000654913"/>
    </source>
</evidence>
<dbReference type="InterPro" id="IPR050631">
    <property type="entry name" value="PheA/TfdB_FAD_monoxygenase"/>
</dbReference>
<evidence type="ECO:0000256" key="3">
    <source>
        <dbReference type="ARBA" id="ARBA00023002"/>
    </source>
</evidence>
<feature type="domain" description="FAD-binding" evidence="4">
    <location>
        <begin position="7"/>
        <end position="183"/>
    </location>
</feature>
<dbReference type="Pfam" id="PF01494">
    <property type="entry name" value="FAD_binding_3"/>
    <property type="match status" value="2"/>
</dbReference>
<reference evidence="5" key="1">
    <citation type="submission" date="2021-01" db="EMBL/GenBank/DDBJ databases">
        <authorList>
            <consortium name="Aspergillus puulaauensis MK2 genome sequencing consortium"/>
            <person name="Kazuki M."/>
            <person name="Futagami T."/>
        </authorList>
    </citation>
    <scope>NUCLEOTIDE SEQUENCE</scope>
    <source>
        <strain evidence="5">MK2</strain>
    </source>
</reference>
<sequence>MDNYETTDVLICGCGPTGALVSGYLGRYGIPNIVLEKDPSITTDPRGISLDDDGIRAVQGLGLYEHIFTDIGSTIPRVRFVSGIHQDLHARPFLCFDTGSSEGYTGHVGVIGHKQPVLEKHLRSVIESSAVSALRPSRTLTSIHEDNLWVYATYLDASGKERRIRSRFLVAADGKTGYTRKQYLEPKGVRLEWAEATKYDETWVALNWKIHLPTPQTHPTFPLWNLGYSPEMVYDLFFPEDFRFLCNAQRPAVCGRFGLPSDRLWRFEFVIAPGEDGVEMAQRPKIREVVGPYITHPGSRYGLTGNIEFPEDCIQVLRSRPFRFSARTCNKWALGRTILCGDAAHYLIPPVGGQGIASGFRDAIGLSWRLAILCSSKQTLDHERILTAWYTERKQQLDKYLAATVRNGDMVNTKSSLQRLLRDWGLWAIQLSPKWKHQLEQGSRAKGPVKYSHRTGLPFLPGLNGGICFPQTYCSAVADADCIVRFSDDVVFAASREKLFQVVVLLQDSQTLSSVLSDLAEAKQDCVSLLSYREATIFAPRSCLRGIDDDSSRYMDGRVYRPATTEEFGRSKLCHNRPHPRGYNEDLMWQTCAGKPYIIVRPDRFVFAMCSTAAELEMAAKQLEEMFS</sequence>
<dbReference type="EMBL" id="AP024445">
    <property type="protein sequence ID" value="BCS22033.1"/>
    <property type="molecule type" value="Genomic_DNA"/>
</dbReference>
<dbReference type="InterPro" id="IPR036188">
    <property type="entry name" value="FAD/NAD-bd_sf"/>
</dbReference>
<keyword evidence="1" id="KW-0285">Flavoprotein</keyword>
<feature type="domain" description="FAD-binding" evidence="4">
    <location>
        <begin position="317"/>
        <end position="375"/>
    </location>
</feature>
<keyword evidence="2" id="KW-0274">FAD</keyword>
<evidence type="ECO:0000256" key="2">
    <source>
        <dbReference type="ARBA" id="ARBA00022827"/>
    </source>
</evidence>
<dbReference type="GO" id="GO:0019622">
    <property type="term" value="P:3-(3-hydroxy)phenylpropionate catabolic process"/>
    <property type="evidence" value="ECO:0007669"/>
    <property type="project" value="TreeGrafter"/>
</dbReference>
<dbReference type="PRINTS" id="PR00420">
    <property type="entry name" value="RNGMNOXGNASE"/>
</dbReference>
<dbReference type="GO" id="GO:0071949">
    <property type="term" value="F:FAD binding"/>
    <property type="evidence" value="ECO:0007669"/>
    <property type="project" value="InterPro"/>
</dbReference>
<keyword evidence="3" id="KW-0560">Oxidoreductase</keyword>
<keyword evidence="6" id="KW-1185">Reference proteome</keyword>
<dbReference type="AlphaFoldDB" id="A0A7R7XJ70"/>
<dbReference type="Gene3D" id="3.50.50.60">
    <property type="entry name" value="FAD/NAD(P)-binding domain"/>
    <property type="match status" value="2"/>
</dbReference>
<protein>
    <recommendedName>
        <fullName evidence="4">FAD-binding domain-containing protein</fullName>
    </recommendedName>
</protein>
<organism evidence="5 6">
    <name type="scientific">Aspergillus puulaauensis</name>
    <dbReference type="NCBI Taxonomy" id="1220207"/>
    <lineage>
        <taxon>Eukaryota</taxon>
        <taxon>Fungi</taxon>
        <taxon>Dikarya</taxon>
        <taxon>Ascomycota</taxon>
        <taxon>Pezizomycotina</taxon>
        <taxon>Eurotiomycetes</taxon>
        <taxon>Eurotiomycetidae</taxon>
        <taxon>Eurotiales</taxon>
        <taxon>Aspergillaceae</taxon>
        <taxon>Aspergillus</taxon>
    </lineage>
</organism>
<proteinExistence type="predicted"/>
<dbReference type="KEGG" id="apuu:APUU_30258A"/>
<dbReference type="OrthoDB" id="10016252at2759"/>
<accession>A0A7R7XJ70</accession>
<gene>
    <name evidence="5" type="ORF">APUU_30258A</name>
</gene>
<dbReference type="PANTHER" id="PTHR43476:SF3">
    <property type="entry name" value="FAD-BINDING MONOOXYGENASE"/>
    <property type="match status" value="1"/>
</dbReference>
<reference evidence="5" key="2">
    <citation type="submission" date="2021-02" db="EMBL/GenBank/DDBJ databases">
        <title>Aspergillus puulaauensis MK2 genome sequence.</title>
        <authorList>
            <person name="Futagami T."/>
            <person name="Mori K."/>
            <person name="Kadooka C."/>
            <person name="Tanaka T."/>
        </authorList>
    </citation>
    <scope>NUCLEOTIDE SEQUENCE</scope>
    <source>
        <strain evidence="5">MK2</strain>
    </source>
</reference>
<evidence type="ECO:0000313" key="5">
    <source>
        <dbReference type="EMBL" id="BCS22033.1"/>
    </source>
</evidence>
<evidence type="ECO:0000259" key="4">
    <source>
        <dbReference type="Pfam" id="PF01494"/>
    </source>
</evidence>
<dbReference type="SUPFAM" id="SSF51905">
    <property type="entry name" value="FAD/NAD(P)-binding domain"/>
    <property type="match status" value="1"/>
</dbReference>
<evidence type="ECO:0000256" key="1">
    <source>
        <dbReference type="ARBA" id="ARBA00022630"/>
    </source>
</evidence>
<dbReference type="InterPro" id="IPR002938">
    <property type="entry name" value="FAD-bd"/>
</dbReference>
<name>A0A7R7XJ70_9EURO</name>
<dbReference type="RefSeq" id="XP_041554227.1">
    <property type="nucleotide sequence ID" value="XM_041701331.1"/>
</dbReference>
<dbReference type="Proteomes" id="UP000654913">
    <property type="component" value="Chromosome 3"/>
</dbReference>